<feature type="domain" description="YlxR" evidence="1">
    <location>
        <begin position="9"/>
        <end position="80"/>
    </location>
</feature>
<gene>
    <name evidence="2" type="ORF">IAB67_07320</name>
</gene>
<sequence>MRMKKQPVRQCVACREKKEKKQLVRVVRSPEGVISIDARGKMPGRGAYLCRSTTCLERAVKTRALQRALECEIPPETLALLRTQIEEADDG</sequence>
<evidence type="ECO:0000259" key="1">
    <source>
        <dbReference type="Pfam" id="PF04296"/>
    </source>
</evidence>
<dbReference type="InterPro" id="IPR035931">
    <property type="entry name" value="YlxR-like_sf"/>
</dbReference>
<dbReference type="CDD" id="cd00279">
    <property type="entry name" value="YlxR"/>
    <property type="match status" value="1"/>
</dbReference>
<comment type="caution">
    <text evidence="2">The sequence shown here is derived from an EMBL/GenBank/DDBJ whole genome shotgun (WGS) entry which is preliminary data.</text>
</comment>
<dbReference type="Gene3D" id="3.30.1230.10">
    <property type="entry name" value="YlxR-like"/>
    <property type="match status" value="1"/>
</dbReference>
<evidence type="ECO:0000313" key="2">
    <source>
        <dbReference type="EMBL" id="HIU44086.1"/>
    </source>
</evidence>
<organism evidence="2 3">
    <name type="scientific">Candidatus Ventrousia excrementavium</name>
    <dbReference type="NCBI Taxonomy" id="2840961"/>
    <lineage>
        <taxon>Bacteria</taxon>
        <taxon>Bacillati</taxon>
        <taxon>Bacillota</taxon>
        <taxon>Clostridia</taxon>
        <taxon>Eubacteriales</taxon>
        <taxon>Clostridiaceae</taxon>
        <taxon>Clostridiaceae incertae sedis</taxon>
        <taxon>Candidatus Ventrousia</taxon>
    </lineage>
</organism>
<reference evidence="2" key="1">
    <citation type="submission" date="2020-10" db="EMBL/GenBank/DDBJ databases">
        <authorList>
            <person name="Gilroy R."/>
        </authorList>
    </citation>
    <scope>NUCLEOTIDE SEQUENCE</scope>
    <source>
        <strain evidence="2">CHK191-8634</strain>
    </source>
</reference>
<dbReference type="SUPFAM" id="SSF64376">
    <property type="entry name" value="YlxR-like"/>
    <property type="match status" value="1"/>
</dbReference>
<evidence type="ECO:0000313" key="3">
    <source>
        <dbReference type="Proteomes" id="UP000824073"/>
    </source>
</evidence>
<name>A0A9D1IWK2_9CLOT</name>
<proteinExistence type="predicted"/>
<dbReference type="NCBIfam" id="NF047356">
    <property type="entry name" value="RNA_bind_RnpM"/>
    <property type="match status" value="1"/>
</dbReference>
<dbReference type="PANTHER" id="PTHR34215">
    <property type="entry name" value="BLL0784 PROTEIN"/>
    <property type="match status" value="1"/>
</dbReference>
<accession>A0A9D1IWK2</accession>
<dbReference type="EMBL" id="DVMR01000057">
    <property type="protein sequence ID" value="HIU44086.1"/>
    <property type="molecule type" value="Genomic_DNA"/>
</dbReference>
<dbReference type="AlphaFoldDB" id="A0A9D1IWK2"/>
<protein>
    <submittedName>
        <fullName evidence="2">YlxR family protein</fullName>
    </submittedName>
</protein>
<dbReference type="Pfam" id="PF04296">
    <property type="entry name" value="YlxR"/>
    <property type="match status" value="1"/>
</dbReference>
<reference evidence="2" key="2">
    <citation type="journal article" date="2021" name="PeerJ">
        <title>Extensive microbial diversity within the chicken gut microbiome revealed by metagenomics and culture.</title>
        <authorList>
            <person name="Gilroy R."/>
            <person name="Ravi A."/>
            <person name="Getino M."/>
            <person name="Pursley I."/>
            <person name="Horton D.L."/>
            <person name="Alikhan N.F."/>
            <person name="Baker D."/>
            <person name="Gharbi K."/>
            <person name="Hall N."/>
            <person name="Watson M."/>
            <person name="Adriaenssens E.M."/>
            <person name="Foster-Nyarko E."/>
            <person name="Jarju S."/>
            <person name="Secka A."/>
            <person name="Antonio M."/>
            <person name="Oren A."/>
            <person name="Chaudhuri R.R."/>
            <person name="La Ragione R."/>
            <person name="Hildebrand F."/>
            <person name="Pallen M.J."/>
        </authorList>
    </citation>
    <scope>NUCLEOTIDE SEQUENCE</scope>
    <source>
        <strain evidence="2">CHK191-8634</strain>
    </source>
</reference>
<dbReference type="InterPro" id="IPR037465">
    <property type="entry name" value="YlxR"/>
</dbReference>
<dbReference type="Proteomes" id="UP000824073">
    <property type="component" value="Unassembled WGS sequence"/>
</dbReference>
<dbReference type="PANTHER" id="PTHR34215:SF1">
    <property type="entry name" value="YLXR DOMAIN-CONTAINING PROTEIN"/>
    <property type="match status" value="1"/>
</dbReference>
<dbReference type="InterPro" id="IPR007393">
    <property type="entry name" value="YlxR_dom"/>
</dbReference>